<keyword evidence="2" id="KW-0812">Transmembrane</keyword>
<dbReference type="RefSeq" id="XP_005760255.1">
    <property type="nucleotide sequence ID" value="XM_005760198.1"/>
</dbReference>
<dbReference type="PaxDb" id="2903-EOD07826"/>
<feature type="region of interest" description="Disordered" evidence="1">
    <location>
        <begin position="19"/>
        <end position="57"/>
    </location>
</feature>
<protein>
    <submittedName>
        <fullName evidence="3">Uncharacterized protein</fullName>
    </submittedName>
</protein>
<evidence type="ECO:0000313" key="3">
    <source>
        <dbReference type="EnsemblProtists" id="EOD07826"/>
    </source>
</evidence>
<organism evidence="3 4">
    <name type="scientific">Emiliania huxleyi (strain CCMP1516)</name>
    <dbReference type="NCBI Taxonomy" id="280463"/>
    <lineage>
        <taxon>Eukaryota</taxon>
        <taxon>Haptista</taxon>
        <taxon>Haptophyta</taxon>
        <taxon>Prymnesiophyceae</taxon>
        <taxon>Isochrysidales</taxon>
        <taxon>Noelaerhabdaceae</taxon>
        <taxon>Emiliania</taxon>
    </lineage>
</organism>
<reference evidence="4" key="1">
    <citation type="journal article" date="2013" name="Nature">
        <title>Pan genome of the phytoplankton Emiliania underpins its global distribution.</title>
        <authorList>
            <person name="Read B.A."/>
            <person name="Kegel J."/>
            <person name="Klute M.J."/>
            <person name="Kuo A."/>
            <person name="Lefebvre S.C."/>
            <person name="Maumus F."/>
            <person name="Mayer C."/>
            <person name="Miller J."/>
            <person name="Monier A."/>
            <person name="Salamov A."/>
            <person name="Young J."/>
            <person name="Aguilar M."/>
            <person name="Claverie J.M."/>
            <person name="Frickenhaus S."/>
            <person name="Gonzalez K."/>
            <person name="Herman E.K."/>
            <person name="Lin Y.C."/>
            <person name="Napier J."/>
            <person name="Ogata H."/>
            <person name="Sarno A.F."/>
            <person name="Shmutz J."/>
            <person name="Schroeder D."/>
            <person name="de Vargas C."/>
            <person name="Verret F."/>
            <person name="von Dassow P."/>
            <person name="Valentin K."/>
            <person name="Van de Peer Y."/>
            <person name="Wheeler G."/>
            <person name="Dacks J.B."/>
            <person name="Delwiche C.F."/>
            <person name="Dyhrman S.T."/>
            <person name="Glockner G."/>
            <person name="John U."/>
            <person name="Richards T."/>
            <person name="Worden A.Z."/>
            <person name="Zhang X."/>
            <person name="Grigoriev I.V."/>
            <person name="Allen A.E."/>
            <person name="Bidle K."/>
            <person name="Borodovsky M."/>
            <person name="Bowler C."/>
            <person name="Brownlee C."/>
            <person name="Cock J.M."/>
            <person name="Elias M."/>
            <person name="Gladyshev V.N."/>
            <person name="Groth M."/>
            <person name="Guda C."/>
            <person name="Hadaegh A."/>
            <person name="Iglesias-Rodriguez M.D."/>
            <person name="Jenkins J."/>
            <person name="Jones B.M."/>
            <person name="Lawson T."/>
            <person name="Leese F."/>
            <person name="Lindquist E."/>
            <person name="Lobanov A."/>
            <person name="Lomsadze A."/>
            <person name="Malik S.B."/>
            <person name="Marsh M.E."/>
            <person name="Mackinder L."/>
            <person name="Mock T."/>
            <person name="Mueller-Roeber B."/>
            <person name="Pagarete A."/>
            <person name="Parker M."/>
            <person name="Probert I."/>
            <person name="Quesneville H."/>
            <person name="Raines C."/>
            <person name="Rensing S.A."/>
            <person name="Riano-Pachon D.M."/>
            <person name="Richier S."/>
            <person name="Rokitta S."/>
            <person name="Shiraiwa Y."/>
            <person name="Soanes D.M."/>
            <person name="van der Giezen M."/>
            <person name="Wahlund T.M."/>
            <person name="Williams B."/>
            <person name="Wilson W."/>
            <person name="Wolfe G."/>
            <person name="Wurch L.L."/>
        </authorList>
    </citation>
    <scope>NUCLEOTIDE SEQUENCE</scope>
</reference>
<feature type="transmembrane region" description="Helical" evidence="2">
    <location>
        <begin position="74"/>
        <end position="97"/>
    </location>
</feature>
<evidence type="ECO:0000256" key="1">
    <source>
        <dbReference type="SAM" id="MobiDB-lite"/>
    </source>
</evidence>
<evidence type="ECO:0000256" key="2">
    <source>
        <dbReference type="SAM" id="Phobius"/>
    </source>
</evidence>
<name>A0A0D3I991_EMIH1</name>
<dbReference type="Proteomes" id="UP000013827">
    <property type="component" value="Unassembled WGS sequence"/>
</dbReference>
<dbReference type="KEGG" id="ehx:EMIHUDRAFT_249372"/>
<sequence length="183" mass="18974">MEFLPCPCHGPACLPEARPAMQSAAGPPGGSNPKRATGRSHRSADGAIPAALDRSPRDVARPAHAHGLASTAGFGGAICAFIALWIVLAPIGLLPTARSSAKSRRRLSTPSQPVAGSHGSLFLSTSLNFDTARLQRGTTIVLPCCSLTFPTALALAHFGLPLLAFGKLFSALLPRTNFPIKYG</sequence>
<dbReference type="HOGENOM" id="CLU_129577_0_0_1"/>
<feature type="transmembrane region" description="Helical" evidence="2">
    <location>
        <begin position="140"/>
        <end position="165"/>
    </location>
</feature>
<dbReference type="EnsemblProtists" id="EOD07826">
    <property type="protein sequence ID" value="EOD07826"/>
    <property type="gene ID" value="EMIHUDRAFT_249372"/>
</dbReference>
<dbReference type="GeneID" id="17253978"/>
<reference evidence="3" key="2">
    <citation type="submission" date="2024-10" db="UniProtKB">
        <authorList>
            <consortium name="EnsemblProtists"/>
        </authorList>
    </citation>
    <scope>IDENTIFICATION</scope>
</reference>
<dbReference type="AlphaFoldDB" id="A0A0D3I991"/>
<evidence type="ECO:0000313" key="4">
    <source>
        <dbReference type="Proteomes" id="UP000013827"/>
    </source>
</evidence>
<proteinExistence type="predicted"/>
<keyword evidence="4" id="KW-1185">Reference proteome</keyword>
<keyword evidence="2" id="KW-0472">Membrane</keyword>
<keyword evidence="2" id="KW-1133">Transmembrane helix</keyword>
<accession>A0A0D3I991</accession>